<keyword evidence="4" id="KW-1185">Reference proteome</keyword>
<reference evidence="3 4" key="1">
    <citation type="journal article" date="2016" name="J. Microbiol.">
        <title>Dankookia rubra gen. nov., sp. nov., an alphaproteobacterium isolated from sediment of a shallow stream.</title>
        <authorList>
            <person name="Kim W.H."/>
            <person name="Kim D.H."/>
            <person name="Kang K."/>
            <person name="Ahn T.Y."/>
        </authorList>
    </citation>
    <scope>NUCLEOTIDE SEQUENCE [LARGE SCALE GENOMIC DNA]</scope>
    <source>
        <strain evidence="3 4">JCM30602</strain>
    </source>
</reference>
<dbReference type="InterPro" id="IPR027417">
    <property type="entry name" value="P-loop_NTPase"/>
</dbReference>
<sequence>MMTAKKVSRQAKARDIIDYLSEELNLDLEAGLDPGLAQYHRKEAEGMAAYPGGQGPVRVGAGVSDAVARYLGIGKDSAPDTKALENVITGKTANGRHEWLNKEATVAGFDYTFSADRSVSVAFALAQTPHERAAILSAHRQAVADTMREIAVEMGYTRRGKDGVETVEGELAWFEFDHTASRPVPASALYADDPTVKDTILPGDPNLHTHTFIPNFVLTHDADGKAHVGTVDSERLRGRVHELGALYQTRLAVHLQRLGIETEWDGAGAVRVKAIPEEIRDLFSKRAKAGLAAAKKWAAEKGIDYDNLDPIEQHKLMRASLGLDRNKKEGLQARFEEWVAQARAAGYEHQGVVPSDDELAARPKAEPLGDEERLAKTVERADALAASLFAKESVLTLQQLRVCCAQAAIGLYERFEDVDRIQAALMERGVTMDDERTAIIVGHLPVIDETRPERDLGQGADGEGRPGGKRVRGRNGQSLRGDETLVTTQRHIDNEQRVVKLTREAAADRTGALTHAEIKAAVRRAETRAKDPLSFKDEHGEAQLRGMRHLGEGGRVALLIGVAGSGKTTLMQPLVDAWTKKGMTVHGIAVAWRQANDLEGAGIAAPDGEGEGPQARKQRRRGGRGADNSEDATREMRDAGVSGDRLHAVAAFIRRYDMGKLKIDSNTVVLLDEVGQLGIKDARRLLEIQRKTRCHFKLIGDPLQCVSVEAGPTIDLMIRALGEENVPSIITTIRQKADKEKINAGLWRTGQAAVVIGNKREDGTAQLVRGDSEAFAAAAATRWAEMTDEAAAQGLTVGVTAPTNAQARIIGNAIREIRRERGEITGEDRVIACTDSRGADAFELSLAVGDRVRLFRKTRGKRLDGRGGGMQLGVNGTIVEVRGITDEGLILRGANNIDCLVKWKTLTHKESGRIQLNRGEVFTPDGSQGITRHLMLDTMGGGSDAMTAGKAYVTGSRHRLRHELMVSEDAEREAILRERPLGDSTPISEDQVWERVAANLSRTGAKTSAMILAEKAQDLRRAAGDLLLRHQIDRASRLNRGQNPDQAFPTRRQEEQAVRTVLPTVEAAVERAERAAAATREVIRDLGASLTAGSRGEVQVAARNLVQTITGAISEAAPKIRAVVAAMRERLGLTRPEPTLDEQQPEIQGPTYR</sequence>
<gene>
    <name evidence="3" type="ORF">E2C06_17810</name>
</gene>
<feature type="region of interest" description="Disordered" evidence="1">
    <location>
        <begin position="601"/>
        <end position="640"/>
    </location>
</feature>
<dbReference type="Pfam" id="PF13604">
    <property type="entry name" value="AAA_30"/>
    <property type="match status" value="1"/>
</dbReference>
<dbReference type="SUPFAM" id="SSF52540">
    <property type="entry name" value="P-loop containing nucleoside triphosphate hydrolases"/>
    <property type="match status" value="2"/>
</dbReference>
<feature type="domain" description="TrwC relaxase" evidence="2">
    <location>
        <begin position="70"/>
        <end position="307"/>
    </location>
</feature>
<feature type="compositionally biased region" description="Basic and acidic residues" evidence="1">
    <location>
        <begin position="450"/>
        <end position="466"/>
    </location>
</feature>
<dbReference type="Pfam" id="PF08751">
    <property type="entry name" value="TrwC"/>
    <property type="match status" value="1"/>
</dbReference>
<dbReference type="OrthoDB" id="1826980at2"/>
<feature type="region of interest" description="Disordered" evidence="1">
    <location>
        <begin position="1134"/>
        <end position="1153"/>
    </location>
</feature>
<comment type="caution">
    <text evidence="3">The sequence shown here is derived from an EMBL/GenBank/DDBJ whole genome shotgun (WGS) entry which is preliminary data.</text>
</comment>
<accession>A0A4R5QFK2</accession>
<evidence type="ECO:0000259" key="2">
    <source>
        <dbReference type="Pfam" id="PF08751"/>
    </source>
</evidence>
<evidence type="ECO:0000256" key="1">
    <source>
        <dbReference type="SAM" id="MobiDB-lite"/>
    </source>
</evidence>
<organism evidence="3 4">
    <name type="scientific">Dankookia rubra</name>
    <dbReference type="NCBI Taxonomy" id="1442381"/>
    <lineage>
        <taxon>Bacteria</taxon>
        <taxon>Pseudomonadati</taxon>
        <taxon>Pseudomonadota</taxon>
        <taxon>Alphaproteobacteria</taxon>
        <taxon>Acetobacterales</taxon>
        <taxon>Roseomonadaceae</taxon>
        <taxon>Dankookia</taxon>
    </lineage>
</organism>
<proteinExistence type="predicted"/>
<feature type="region of interest" description="Disordered" evidence="1">
    <location>
        <begin position="450"/>
        <end position="482"/>
    </location>
</feature>
<dbReference type="SUPFAM" id="SSF55464">
    <property type="entry name" value="Origin of replication-binding domain, RBD-like"/>
    <property type="match status" value="1"/>
</dbReference>
<dbReference type="Gene3D" id="3.40.50.300">
    <property type="entry name" value="P-loop containing nucleotide triphosphate hydrolases"/>
    <property type="match status" value="1"/>
</dbReference>
<evidence type="ECO:0000313" key="4">
    <source>
        <dbReference type="Proteomes" id="UP000295096"/>
    </source>
</evidence>
<dbReference type="RefSeq" id="WP_133289968.1">
    <property type="nucleotide sequence ID" value="NZ_SMSJ01000024.1"/>
</dbReference>
<dbReference type="InterPro" id="IPR014862">
    <property type="entry name" value="TrwC"/>
</dbReference>
<evidence type="ECO:0000313" key="3">
    <source>
        <dbReference type="EMBL" id="TDH61227.1"/>
    </source>
</evidence>
<protein>
    <recommendedName>
        <fullName evidence="2">TrwC relaxase domain-containing protein</fullName>
    </recommendedName>
</protein>
<dbReference type="AlphaFoldDB" id="A0A4R5QFK2"/>
<dbReference type="Proteomes" id="UP000295096">
    <property type="component" value="Unassembled WGS sequence"/>
</dbReference>
<dbReference type="NCBIfam" id="NF041492">
    <property type="entry name" value="MobF"/>
    <property type="match status" value="1"/>
</dbReference>
<dbReference type="EMBL" id="SMSJ01000024">
    <property type="protein sequence ID" value="TDH61227.1"/>
    <property type="molecule type" value="Genomic_DNA"/>
</dbReference>
<name>A0A4R5QFK2_9PROT</name>